<evidence type="ECO:0000256" key="1">
    <source>
        <dbReference type="SAM" id="MobiDB-lite"/>
    </source>
</evidence>
<keyword evidence="4" id="KW-1185">Reference proteome</keyword>
<accession>A0ABT2QZ84</accession>
<name>A0ABT2QZ84_9GAMM</name>
<dbReference type="EMBL" id="ARXS01000011">
    <property type="protein sequence ID" value="MCU5782821.1"/>
    <property type="molecule type" value="Genomic_DNA"/>
</dbReference>
<keyword evidence="2" id="KW-0472">Membrane</keyword>
<feature type="region of interest" description="Disordered" evidence="1">
    <location>
        <begin position="155"/>
        <end position="176"/>
    </location>
</feature>
<reference evidence="3" key="1">
    <citation type="submission" date="2012-09" db="EMBL/GenBank/DDBJ databases">
        <title>Genome Sequence of alkane-degrading Bacterium Alcanivorax balearicus MACL04.</title>
        <authorList>
            <person name="Lai Q."/>
            <person name="Shao Z."/>
        </authorList>
    </citation>
    <scope>NUCLEOTIDE SEQUENCE</scope>
    <source>
        <strain evidence="3">MACL04</strain>
    </source>
</reference>
<evidence type="ECO:0000256" key="2">
    <source>
        <dbReference type="SAM" id="Phobius"/>
    </source>
</evidence>
<dbReference type="Proteomes" id="UP001064106">
    <property type="component" value="Unassembled WGS sequence"/>
</dbReference>
<evidence type="ECO:0000313" key="3">
    <source>
        <dbReference type="EMBL" id="MCU5782821.1"/>
    </source>
</evidence>
<feature type="transmembrane region" description="Helical" evidence="2">
    <location>
        <begin position="17"/>
        <end position="36"/>
    </location>
</feature>
<dbReference type="RefSeq" id="WP_163122503.1">
    <property type="nucleotide sequence ID" value="NZ_ARXS01000011.1"/>
</dbReference>
<comment type="caution">
    <text evidence="3">The sequence shown here is derived from an EMBL/GenBank/DDBJ whole genome shotgun (WGS) entry which is preliminary data.</text>
</comment>
<keyword evidence="2" id="KW-0812">Transmembrane</keyword>
<proteinExistence type="predicted"/>
<sequence>MGEFIKVLAEGFLKEDVPLVIIMVVVLAVLNAYKLYPLLVERKRHRLKGVEVALQSEYVQGMERECLKEQAATEHFYTATGIMMEKAPREALLKIYEGSGGRLPFVHFKRAVFHVRYEKGVFEIKLGLVDWLMMWAGLFSCRSAYSANRIRKEMDRQTKAESMPDKPAGEAASANV</sequence>
<protein>
    <submittedName>
        <fullName evidence="3">Uncharacterized protein</fullName>
    </submittedName>
</protein>
<organism evidence="3 4">
    <name type="scientific">Alloalcanivorax balearicus MACL04</name>
    <dbReference type="NCBI Taxonomy" id="1177182"/>
    <lineage>
        <taxon>Bacteria</taxon>
        <taxon>Pseudomonadati</taxon>
        <taxon>Pseudomonadota</taxon>
        <taxon>Gammaproteobacteria</taxon>
        <taxon>Oceanospirillales</taxon>
        <taxon>Alcanivoracaceae</taxon>
        <taxon>Alloalcanivorax</taxon>
    </lineage>
</organism>
<evidence type="ECO:0000313" key="4">
    <source>
        <dbReference type="Proteomes" id="UP001064106"/>
    </source>
</evidence>
<feature type="compositionally biased region" description="Basic and acidic residues" evidence="1">
    <location>
        <begin position="155"/>
        <end position="168"/>
    </location>
</feature>
<gene>
    <name evidence="3" type="ORF">MA04_02121</name>
</gene>
<keyword evidence="2" id="KW-1133">Transmembrane helix</keyword>